<comment type="caution">
    <text evidence="1">The sequence shown here is derived from an EMBL/GenBank/DDBJ whole genome shotgun (WGS) entry which is preliminary data.</text>
</comment>
<keyword evidence="2" id="KW-1185">Reference proteome</keyword>
<gene>
    <name evidence="1" type="ORF">G7Y89_g1056</name>
</gene>
<dbReference type="EMBL" id="JAAMPI010000039">
    <property type="protein sequence ID" value="KAF4637003.1"/>
    <property type="molecule type" value="Genomic_DNA"/>
</dbReference>
<protein>
    <submittedName>
        <fullName evidence="1">Uncharacterized protein</fullName>
    </submittedName>
</protein>
<proteinExistence type="predicted"/>
<sequence length="99" mass="10986">MSFSPHSKNDATERLALEKLSMDDLREFAKIWKMFDSKAHISLKSTVEEALQLAVTLANPEYGLQAFVTGHGRLIGPALSILESVHQSSYLVESTEDHA</sequence>
<evidence type="ECO:0000313" key="2">
    <source>
        <dbReference type="Proteomes" id="UP000566819"/>
    </source>
</evidence>
<name>A0A8H4W7B5_9HELO</name>
<dbReference type="Proteomes" id="UP000566819">
    <property type="component" value="Unassembled WGS sequence"/>
</dbReference>
<evidence type="ECO:0000313" key="1">
    <source>
        <dbReference type="EMBL" id="KAF4637003.1"/>
    </source>
</evidence>
<reference evidence="1 2" key="1">
    <citation type="submission" date="2020-03" db="EMBL/GenBank/DDBJ databases">
        <title>Draft Genome Sequence of Cudoniella acicularis.</title>
        <authorList>
            <person name="Buettner E."/>
            <person name="Kellner H."/>
        </authorList>
    </citation>
    <scope>NUCLEOTIDE SEQUENCE [LARGE SCALE GENOMIC DNA]</scope>
    <source>
        <strain evidence="1 2">DSM 108380</strain>
    </source>
</reference>
<accession>A0A8H4W7B5</accession>
<dbReference type="AlphaFoldDB" id="A0A8H4W7B5"/>
<organism evidence="1 2">
    <name type="scientific">Cudoniella acicularis</name>
    <dbReference type="NCBI Taxonomy" id="354080"/>
    <lineage>
        <taxon>Eukaryota</taxon>
        <taxon>Fungi</taxon>
        <taxon>Dikarya</taxon>
        <taxon>Ascomycota</taxon>
        <taxon>Pezizomycotina</taxon>
        <taxon>Leotiomycetes</taxon>
        <taxon>Helotiales</taxon>
        <taxon>Tricladiaceae</taxon>
        <taxon>Cudoniella</taxon>
    </lineage>
</organism>